<proteinExistence type="predicted"/>
<dbReference type="PROSITE" id="PS00455">
    <property type="entry name" value="AMP_BINDING"/>
    <property type="match status" value="1"/>
</dbReference>
<evidence type="ECO:0000256" key="3">
    <source>
        <dbReference type="ARBA" id="ARBA00023098"/>
    </source>
</evidence>
<evidence type="ECO:0000259" key="4">
    <source>
        <dbReference type="Pfam" id="PF00501"/>
    </source>
</evidence>
<organism evidence="5 6">
    <name type="scientific">Tepidiphilus thermophilus</name>
    <dbReference type="NCBI Taxonomy" id="876478"/>
    <lineage>
        <taxon>Bacteria</taxon>
        <taxon>Pseudomonadati</taxon>
        <taxon>Pseudomonadota</taxon>
        <taxon>Hydrogenophilia</taxon>
        <taxon>Hydrogenophilales</taxon>
        <taxon>Hydrogenophilaceae</taxon>
        <taxon>Tepidiphilus</taxon>
    </lineage>
</organism>
<dbReference type="SUPFAM" id="SSF56801">
    <property type="entry name" value="Acetyl-CoA synthetase-like"/>
    <property type="match status" value="1"/>
</dbReference>
<dbReference type="Proteomes" id="UP000182108">
    <property type="component" value="Unassembled WGS sequence"/>
</dbReference>
<dbReference type="InterPro" id="IPR042099">
    <property type="entry name" value="ANL_N_sf"/>
</dbReference>
<name>A0A0K6IV12_9PROT</name>
<dbReference type="InterPro" id="IPR020845">
    <property type="entry name" value="AMP-binding_CS"/>
</dbReference>
<evidence type="ECO:0000313" key="5">
    <source>
        <dbReference type="EMBL" id="CUB06961.1"/>
    </source>
</evidence>
<keyword evidence="2" id="KW-0276">Fatty acid metabolism</keyword>
<accession>A0A0K6IV12</accession>
<evidence type="ECO:0000256" key="2">
    <source>
        <dbReference type="ARBA" id="ARBA00022832"/>
    </source>
</evidence>
<gene>
    <name evidence="5" type="ORF">Ga0061068_104129</name>
</gene>
<dbReference type="OrthoDB" id="5296889at2"/>
<dbReference type="Pfam" id="PF23562">
    <property type="entry name" value="AMP-binding_C_3"/>
    <property type="match status" value="1"/>
</dbReference>
<dbReference type="PANTHER" id="PTHR43272">
    <property type="entry name" value="LONG-CHAIN-FATTY-ACID--COA LIGASE"/>
    <property type="match status" value="1"/>
</dbReference>
<dbReference type="RefSeq" id="WP_055423320.1">
    <property type="nucleotide sequence ID" value="NZ_CYHH01000004.1"/>
</dbReference>
<evidence type="ECO:0000313" key="6">
    <source>
        <dbReference type="Proteomes" id="UP000182108"/>
    </source>
</evidence>
<reference evidence="6" key="1">
    <citation type="submission" date="2015-08" db="EMBL/GenBank/DDBJ databases">
        <authorList>
            <person name="Babu N.S."/>
            <person name="Beckwith C.J."/>
            <person name="Beseler K.G."/>
            <person name="Brison A."/>
            <person name="Carone J.V."/>
            <person name="Caskin T.P."/>
            <person name="Diamond M."/>
            <person name="Durham M.E."/>
            <person name="Foxe J.M."/>
            <person name="Go M."/>
            <person name="Henderson B.A."/>
            <person name="Jones I.B."/>
            <person name="McGettigan J.A."/>
            <person name="Micheletti S.J."/>
            <person name="Nasrallah M.E."/>
            <person name="Ortiz D."/>
            <person name="Piller C.R."/>
            <person name="Privatt S.R."/>
            <person name="Schneider S.L."/>
            <person name="Sharp S."/>
            <person name="Smith T.C."/>
            <person name="Stanton J.D."/>
            <person name="Ullery H.E."/>
            <person name="Wilson R.J."/>
            <person name="Serrano M.G."/>
            <person name="Buck G."/>
            <person name="Lee V."/>
            <person name="Wang Y."/>
            <person name="Carvalho R."/>
            <person name="Voegtly L."/>
            <person name="Shi R."/>
            <person name="Duckworth R."/>
            <person name="Johnson A."/>
            <person name="Loviza R."/>
            <person name="Walstead R."/>
            <person name="Shah Z."/>
            <person name="Kiflezghi M."/>
            <person name="Wade K."/>
            <person name="Ball S.L."/>
            <person name="Bradley K.W."/>
            <person name="Asai D.J."/>
            <person name="Bowman C.A."/>
            <person name="Russell D.A."/>
            <person name="Pope W.H."/>
            <person name="Jacobs-Sera D."/>
            <person name="Hendrix R.W."/>
            <person name="Hatfull G.F."/>
        </authorList>
    </citation>
    <scope>NUCLEOTIDE SEQUENCE [LARGE SCALE GENOMIC DNA]</scope>
    <source>
        <strain evidence="6">JCM 19170</strain>
    </source>
</reference>
<keyword evidence="1" id="KW-0436">Ligase</keyword>
<keyword evidence="3" id="KW-0443">Lipid metabolism</keyword>
<keyword evidence="6" id="KW-1185">Reference proteome</keyword>
<dbReference type="AlphaFoldDB" id="A0A0K6IV12"/>
<protein>
    <submittedName>
        <fullName evidence="5">Long-chain acyl-CoA synthetase (AMP-forming)</fullName>
    </submittedName>
</protein>
<dbReference type="EMBL" id="CYHH01000004">
    <property type="protein sequence ID" value="CUB06961.1"/>
    <property type="molecule type" value="Genomic_DNA"/>
</dbReference>
<dbReference type="Pfam" id="PF00501">
    <property type="entry name" value="AMP-binding"/>
    <property type="match status" value="1"/>
</dbReference>
<sequence>MRPDDLPQALPWRPHDWRKGDHLLALLAANASSHPAEIAMRERDRGIWREYTWQDYHDTVLAFAAGLEALGVRPFEVVQIIGDNRPALYFAMVALGALRAIASPAYPDATPDEIALLAEREDVRCAVVEDQEQVDKLLQLEKEHGERYRLIVYDDPRGLAGKMPERFVAFTDVVARGRERLAADPLLRQALLERPSAHDVAVLLHSSGTTGTPKGVPLKHGHVLSAVRNAAQAGYFQNGDVHVAYLPMAWVGDYIFSIGAAFALRFAVNIPERQETVIRDLREIAPTVFFSSPRAWAGMITRIQVGMDESTPLKRRLYEHFMAFAIDLERRRLAGSPPSLGARLWRTLGEWMIYGPIKDQLGLARVRRAYTAGEAIGEDDFLFLRALGVPLRQFYGQTENCALCAAQSADDVKLHTVGRPFPGVEVKIADSGEILVRGDNVFDGYYDNPKASEEALEDGWLHTGDAGYFEEDGSLVVLGRLSEVAYTAAGERYVATYIENRIKFSQYVKDVCVVGENRPFLTAIVCIDLEAVGHWAEEHGVPYTSYADLSQKPEVYDLVARVIAHVNNVLPSGLRIRRFVNLHKPFDPDDGEVTRTRKLRRKVIYDRYAPILEALYDPARREIDFQATITYETGETGVIARRLRLYDVAPAQGE</sequence>
<evidence type="ECO:0000256" key="1">
    <source>
        <dbReference type="ARBA" id="ARBA00022598"/>
    </source>
</evidence>
<feature type="domain" description="AMP-dependent synthetase/ligase" evidence="4">
    <location>
        <begin position="28"/>
        <end position="446"/>
    </location>
</feature>
<dbReference type="PANTHER" id="PTHR43272:SF32">
    <property type="entry name" value="AMP-DEPENDENT SYNTHETASE_LIGASE DOMAIN-CONTAINING PROTEIN"/>
    <property type="match status" value="1"/>
</dbReference>
<dbReference type="Gene3D" id="3.40.50.12780">
    <property type="entry name" value="N-terminal domain of ligase-like"/>
    <property type="match status" value="1"/>
</dbReference>
<dbReference type="GO" id="GO:0004467">
    <property type="term" value="F:long-chain fatty acid-CoA ligase activity"/>
    <property type="evidence" value="ECO:0007669"/>
    <property type="project" value="TreeGrafter"/>
</dbReference>
<dbReference type="GO" id="GO:0016020">
    <property type="term" value="C:membrane"/>
    <property type="evidence" value="ECO:0007669"/>
    <property type="project" value="TreeGrafter"/>
</dbReference>
<dbReference type="InterPro" id="IPR000873">
    <property type="entry name" value="AMP-dep_synth/lig_dom"/>
</dbReference>